<dbReference type="RefSeq" id="WP_011971427.1">
    <property type="nucleotide sequence ID" value="NC_009633.1"/>
</dbReference>
<dbReference type="EMBL" id="CP000724">
    <property type="protein sequence ID" value="ABR46518.1"/>
    <property type="molecule type" value="Genomic_DNA"/>
</dbReference>
<keyword evidence="1" id="KW-0802">TPR repeat</keyword>
<proteinExistence type="predicted"/>
<evidence type="ECO:0000256" key="1">
    <source>
        <dbReference type="PROSITE-ProRule" id="PRU00339"/>
    </source>
</evidence>
<organism evidence="2 3">
    <name type="scientific">Alkaliphilus metalliredigens (strain QYMF)</name>
    <dbReference type="NCBI Taxonomy" id="293826"/>
    <lineage>
        <taxon>Bacteria</taxon>
        <taxon>Bacillati</taxon>
        <taxon>Bacillota</taxon>
        <taxon>Clostridia</taxon>
        <taxon>Peptostreptococcales</taxon>
        <taxon>Natronincolaceae</taxon>
        <taxon>Alkaliphilus</taxon>
    </lineage>
</organism>
<evidence type="ECO:0000313" key="2">
    <source>
        <dbReference type="EMBL" id="ABR46518.1"/>
    </source>
</evidence>
<dbReference type="eggNOG" id="COG0457">
    <property type="taxonomic scope" value="Bacteria"/>
</dbReference>
<dbReference type="STRING" id="293826.Amet_0286"/>
<dbReference type="PROSITE" id="PS50005">
    <property type="entry name" value="TPR"/>
    <property type="match status" value="1"/>
</dbReference>
<dbReference type="InterPro" id="IPR011990">
    <property type="entry name" value="TPR-like_helical_dom_sf"/>
</dbReference>
<gene>
    <name evidence="2" type="ordered locus">Amet_0286</name>
</gene>
<protein>
    <submittedName>
        <fullName evidence="2">Tetratricopeptide TPR_2 repeat protein</fullName>
    </submittedName>
</protein>
<evidence type="ECO:0000313" key="3">
    <source>
        <dbReference type="Proteomes" id="UP000001572"/>
    </source>
</evidence>
<dbReference type="HOGENOM" id="CLU_1465311_0_0_9"/>
<dbReference type="SUPFAM" id="SSF48452">
    <property type="entry name" value="TPR-like"/>
    <property type="match status" value="1"/>
</dbReference>
<dbReference type="AlphaFoldDB" id="A6TK00"/>
<dbReference type="InterPro" id="IPR019734">
    <property type="entry name" value="TPR_rpt"/>
</dbReference>
<sequence length="184" mass="21272">MLQDLANYYFHQGLRLAKENHITKALEQLKKATALQGENWQALNLQGLCFYELGDFSKAKGAWKRSLTCKNQENIASHYLGEMEQGDFEDLCKEYNQALMLAKLKKYKKAIKILNSKEFASIKITSFQNLLGLCYLAQGKKVKALHVWHQALKIDIDNPYTLRYIQESLGNLEEKSWFAKWFAG</sequence>
<dbReference type="Proteomes" id="UP000001572">
    <property type="component" value="Chromosome"/>
</dbReference>
<dbReference type="KEGG" id="amt:Amet_0286"/>
<name>A6TK00_ALKMQ</name>
<dbReference type="OrthoDB" id="1757565at2"/>
<keyword evidence="3" id="KW-1185">Reference proteome</keyword>
<feature type="repeat" description="TPR" evidence="1">
    <location>
        <begin position="125"/>
        <end position="158"/>
    </location>
</feature>
<dbReference type="Pfam" id="PF13432">
    <property type="entry name" value="TPR_16"/>
    <property type="match status" value="1"/>
</dbReference>
<accession>A6TK00</accession>
<dbReference type="SMART" id="SM00028">
    <property type="entry name" value="TPR"/>
    <property type="match status" value="3"/>
</dbReference>
<dbReference type="Gene3D" id="1.25.40.10">
    <property type="entry name" value="Tetratricopeptide repeat domain"/>
    <property type="match status" value="2"/>
</dbReference>
<reference evidence="3" key="1">
    <citation type="journal article" date="2016" name="Genome Announc.">
        <title>Complete genome sequence of Alkaliphilus metalliredigens strain QYMF, an alkaliphilic and metal-reducing bacterium isolated from borax-contaminated leachate ponds.</title>
        <authorList>
            <person name="Hwang C."/>
            <person name="Copeland A."/>
            <person name="Lucas S."/>
            <person name="Lapidus A."/>
            <person name="Barry K."/>
            <person name="Detter J.C."/>
            <person name="Glavina Del Rio T."/>
            <person name="Hammon N."/>
            <person name="Israni S."/>
            <person name="Dalin E."/>
            <person name="Tice H."/>
            <person name="Pitluck S."/>
            <person name="Chertkov O."/>
            <person name="Brettin T."/>
            <person name="Bruce D."/>
            <person name="Han C."/>
            <person name="Schmutz J."/>
            <person name="Larimer F."/>
            <person name="Land M.L."/>
            <person name="Hauser L."/>
            <person name="Kyrpides N."/>
            <person name="Mikhailova N."/>
            <person name="Ye Q."/>
            <person name="Zhou J."/>
            <person name="Richardson P."/>
            <person name="Fields M.W."/>
        </authorList>
    </citation>
    <scope>NUCLEOTIDE SEQUENCE [LARGE SCALE GENOMIC DNA]</scope>
    <source>
        <strain evidence="3">QYMF</strain>
    </source>
</reference>